<comment type="caution">
    <text evidence="2">The sequence shown here is derived from an EMBL/GenBank/DDBJ whole genome shotgun (WGS) entry which is preliminary data.</text>
</comment>
<dbReference type="GO" id="GO:0003677">
    <property type="term" value="F:DNA binding"/>
    <property type="evidence" value="ECO:0007669"/>
    <property type="project" value="InterPro"/>
</dbReference>
<dbReference type="InterPro" id="IPR010093">
    <property type="entry name" value="SinI_DNA-bd"/>
</dbReference>
<gene>
    <name evidence="2" type="ORF">EBN03_30680</name>
</gene>
<dbReference type="InterPro" id="IPR041657">
    <property type="entry name" value="HTH_17"/>
</dbReference>
<dbReference type="OrthoDB" id="4556947at2"/>
<reference evidence="2 3" key="1">
    <citation type="submission" date="2018-10" db="EMBL/GenBank/DDBJ databases">
        <title>Isolation from cow dung.</title>
        <authorList>
            <person name="Ling L."/>
        </authorList>
    </citation>
    <scope>NUCLEOTIDE SEQUENCE [LARGE SCALE GENOMIC DNA]</scope>
    <source>
        <strain evidence="2 3">NEAU-LL90</strain>
    </source>
</reference>
<dbReference type="Pfam" id="PF12728">
    <property type="entry name" value="HTH_17"/>
    <property type="match status" value="1"/>
</dbReference>
<evidence type="ECO:0000313" key="3">
    <source>
        <dbReference type="Proteomes" id="UP000279275"/>
    </source>
</evidence>
<sequence>MTAHPRPHRDSTHSDVADALRRLLNEPTISIPDAARLLGIGRSTLYAAVKSGELPAIRVGNRVRIPSKSIRRILQVETDPDIEAQ</sequence>
<evidence type="ECO:0000313" key="2">
    <source>
        <dbReference type="EMBL" id="RMI28412.1"/>
    </source>
</evidence>
<dbReference type="NCBIfam" id="TIGR01764">
    <property type="entry name" value="excise"/>
    <property type="match status" value="1"/>
</dbReference>
<dbReference type="RefSeq" id="WP_122191656.1">
    <property type="nucleotide sequence ID" value="NZ_RFFH01000022.1"/>
</dbReference>
<organism evidence="2 3">
    <name type="scientific">Nocardia stercoris</name>
    <dbReference type="NCBI Taxonomy" id="2483361"/>
    <lineage>
        <taxon>Bacteria</taxon>
        <taxon>Bacillati</taxon>
        <taxon>Actinomycetota</taxon>
        <taxon>Actinomycetes</taxon>
        <taxon>Mycobacteriales</taxon>
        <taxon>Nocardiaceae</taxon>
        <taxon>Nocardia</taxon>
    </lineage>
</organism>
<dbReference type="AlphaFoldDB" id="A0A3M2KRZ2"/>
<accession>A0A3M2KRZ2</accession>
<dbReference type="InterPro" id="IPR009061">
    <property type="entry name" value="DNA-bd_dom_put_sf"/>
</dbReference>
<keyword evidence="3" id="KW-1185">Reference proteome</keyword>
<protein>
    <submittedName>
        <fullName evidence="2">Helix-turn-helix domain-containing protein</fullName>
    </submittedName>
</protein>
<dbReference type="Proteomes" id="UP000279275">
    <property type="component" value="Unassembled WGS sequence"/>
</dbReference>
<feature type="domain" description="Helix-turn-helix" evidence="1">
    <location>
        <begin position="30"/>
        <end position="74"/>
    </location>
</feature>
<dbReference type="EMBL" id="RFFH01000022">
    <property type="protein sequence ID" value="RMI28412.1"/>
    <property type="molecule type" value="Genomic_DNA"/>
</dbReference>
<evidence type="ECO:0000259" key="1">
    <source>
        <dbReference type="Pfam" id="PF12728"/>
    </source>
</evidence>
<dbReference type="SUPFAM" id="SSF46955">
    <property type="entry name" value="Putative DNA-binding domain"/>
    <property type="match status" value="1"/>
</dbReference>
<name>A0A3M2KRZ2_9NOCA</name>
<proteinExistence type="predicted"/>